<evidence type="ECO:0000313" key="1">
    <source>
        <dbReference type="EMBL" id="KAL1252734.1"/>
    </source>
</evidence>
<protein>
    <submittedName>
        <fullName evidence="1">Uncharacterized protein</fullName>
    </submittedName>
</protein>
<dbReference type="Proteomes" id="UP001558613">
    <property type="component" value="Unassembled WGS sequence"/>
</dbReference>
<comment type="caution">
    <text evidence="1">The sequence shown here is derived from an EMBL/GenBank/DDBJ whole genome shotgun (WGS) entry which is preliminary data.</text>
</comment>
<proteinExistence type="predicted"/>
<sequence>MVGFHVPCQPVQGVKGTVPQSAPHLCRPLPSSPAPRSPPTLILLDVQGRVINLQEERARSGHCITICLLRRGVGKILAWPDLPLLSSCWNVTLSKLSLRLSVNTPVFVFTSPQYRLLVIRAGVHQQLAAYLLARLRHSTSLIGASVAMMVPGGQVHMQSTVL</sequence>
<name>A0ABR3LLZ1_9TELE</name>
<keyword evidence="2" id="KW-1185">Reference proteome</keyword>
<dbReference type="EMBL" id="JAYMGO010000021">
    <property type="protein sequence ID" value="KAL1252734.1"/>
    <property type="molecule type" value="Genomic_DNA"/>
</dbReference>
<organism evidence="1 2">
    <name type="scientific">Cirrhinus molitorella</name>
    <name type="common">mud carp</name>
    <dbReference type="NCBI Taxonomy" id="172907"/>
    <lineage>
        <taxon>Eukaryota</taxon>
        <taxon>Metazoa</taxon>
        <taxon>Chordata</taxon>
        <taxon>Craniata</taxon>
        <taxon>Vertebrata</taxon>
        <taxon>Euteleostomi</taxon>
        <taxon>Actinopterygii</taxon>
        <taxon>Neopterygii</taxon>
        <taxon>Teleostei</taxon>
        <taxon>Ostariophysi</taxon>
        <taxon>Cypriniformes</taxon>
        <taxon>Cyprinidae</taxon>
        <taxon>Labeoninae</taxon>
        <taxon>Labeonini</taxon>
        <taxon>Cirrhinus</taxon>
    </lineage>
</organism>
<reference evidence="1 2" key="1">
    <citation type="submission" date="2023-09" db="EMBL/GenBank/DDBJ databases">
        <authorList>
            <person name="Wang M."/>
        </authorList>
    </citation>
    <scope>NUCLEOTIDE SEQUENCE [LARGE SCALE GENOMIC DNA]</scope>
    <source>
        <strain evidence="1">GT-2023</strain>
        <tissue evidence="1">Liver</tissue>
    </source>
</reference>
<gene>
    <name evidence="1" type="ORF">QQF64_017427</name>
</gene>
<accession>A0ABR3LLZ1</accession>
<evidence type="ECO:0000313" key="2">
    <source>
        <dbReference type="Proteomes" id="UP001558613"/>
    </source>
</evidence>